<reference evidence="1 2" key="1">
    <citation type="journal article" date="2019" name="Int. J. Syst. Evol. Microbiol.">
        <title>The Global Catalogue of Microorganisms (GCM) 10K type strain sequencing project: providing services to taxonomists for standard genome sequencing and annotation.</title>
        <authorList>
            <consortium name="The Broad Institute Genomics Platform"/>
            <consortium name="The Broad Institute Genome Sequencing Center for Infectious Disease"/>
            <person name="Wu L."/>
            <person name="Ma J."/>
        </authorList>
    </citation>
    <scope>NUCLEOTIDE SEQUENCE [LARGE SCALE GENOMIC DNA]</scope>
    <source>
        <strain evidence="1 2">CGMCC 1.16026</strain>
    </source>
</reference>
<proteinExistence type="predicted"/>
<evidence type="ECO:0000313" key="2">
    <source>
        <dbReference type="Proteomes" id="UP001596145"/>
    </source>
</evidence>
<comment type="caution">
    <text evidence="1">The sequence shown here is derived from an EMBL/GenBank/DDBJ whole genome shotgun (WGS) entry which is preliminary data.</text>
</comment>
<accession>A0ABD5QTU5</accession>
<sequence length="96" mass="11000">MAGLQRLNEREMDRLAAYSIGVDEETVEGIVRAFDAVGVDVSERPTQLVDWVHADTLDLRWSADWPVYLSTRIWDHRVVITAEELRIYPPLGLGYD</sequence>
<dbReference type="AlphaFoldDB" id="A0ABD5QTU5"/>
<dbReference type="RefSeq" id="WP_122106289.1">
    <property type="nucleotide sequence ID" value="NZ_JBHSKV010000018.1"/>
</dbReference>
<protein>
    <recommendedName>
        <fullName evidence="3">Halobacterial output domain-containing protein</fullName>
    </recommendedName>
</protein>
<evidence type="ECO:0008006" key="3">
    <source>
        <dbReference type="Google" id="ProtNLM"/>
    </source>
</evidence>
<dbReference type="EMBL" id="JBHSKV010000018">
    <property type="protein sequence ID" value="MFC5135670.1"/>
    <property type="molecule type" value="Genomic_DNA"/>
</dbReference>
<evidence type="ECO:0000313" key="1">
    <source>
        <dbReference type="EMBL" id="MFC5135670.1"/>
    </source>
</evidence>
<gene>
    <name evidence="1" type="ORF">ACFPJA_13200</name>
</gene>
<name>A0ABD5QTU5_9EURY</name>
<dbReference type="Proteomes" id="UP001596145">
    <property type="component" value="Unassembled WGS sequence"/>
</dbReference>
<keyword evidence="2" id="KW-1185">Reference proteome</keyword>
<organism evidence="1 2">
    <name type="scientific">Halorubrum glutamatedens</name>
    <dbReference type="NCBI Taxonomy" id="2707018"/>
    <lineage>
        <taxon>Archaea</taxon>
        <taxon>Methanobacteriati</taxon>
        <taxon>Methanobacteriota</taxon>
        <taxon>Stenosarchaea group</taxon>
        <taxon>Halobacteria</taxon>
        <taxon>Halobacteriales</taxon>
        <taxon>Haloferacaceae</taxon>
        <taxon>Halorubrum</taxon>
    </lineage>
</organism>